<evidence type="ECO:0000256" key="5">
    <source>
        <dbReference type="ARBA" id="ARBA00023004"/>
    </source>
</evidence>
<dbReference type="Gene3D" id="1.10.760.10">
    <property type="entry name" value="Cytochrome c-like domain"/>
    <property type="match status" value="1"/>
</dbReference>
<dbReference type="PROSITE" id="PS51007">
    <property type="entry name" value="CYTC"/>
    <property type="match status" value="1"/>
</dbReference>
<dbReference type="InterPro" id="IPR009056">
    <property type="entry name" value="Cyt_c-like_dom"/>
</dbReference>
<keyword evidence="2 6" id="KW-0349">Heme</keyword>
<dbReference type="PRINTS" id="PR00604">
    <property type="entry name" value="CYTCHRMECIAB"/>
</dbReference>
<evidence type="ECO:0000313" key="9">
    <source>
        <dbReference type="EMBL" id="MFD1192363.1"/>
    </source>
</evidence>
<dbReference type="Pfam" id="PF00034">
    <property type="entry name" value="Cytochrom_C"/>
    <property type="match status" value="1"/>
</dbReference>
<keyword evidence="4" id="KW-0249">Electron transport</keyword>
<dbReference type="PANTHER" id="PTHR11961">
    <property type="entry name" value="CYTOCHROME C"/>
    <property type="match status" value="1"/>
</dbReference>
<keyword evidence="1" id="KW-0813">Transport</keyword>
<dbReference type="SUPFAM" id="SSF46626">
    <property type="entry name" value="Cytochrome c"/>
    <property type="match status" value="1"/>
</dbReference>
<evidence type="ECO:0000256" key="7">
    <source>
        <dbReference type="SAM" id="SignalP"/>
    </source>
</evidence>
<proteinExistence type="predicted"/>
<evidence type="ECO:0000313" key="10">
    <source>
        <dbReference type="Proteomes" id="UP001597216"/>
    </source>
</evidence>
<keyword evidence="10" id="KW-1185">Reference proteome</keyword>
<evidence type="ECO:0000256" key="6">
    <source>
        <dbReference type="PROSITE-ProRule" id="PRU00433"/>
    </source>
</evidence>
<evidence type="ECO:0000259" key="8">
    <source>
        <dbReference type="PROSITE" id="PS51007"/>
    </source>
</evidence>
<feature type="domain" description="Cytochrome c" evidence="8">
    <location>
        <begin position="20"/>
        <end position="117"/>
    </location>
</feature>
<keyword evidence="3 6" id="KW-0479">Metal-binding</keyword>
<protein>
    <submittedName>
        <fullName evidence="9">Cytochrome c family protein</fullName>
    </submittedName>
</protein>
<dbReference type="InterPro" id="IPR002327">
    <property type="entry name" value="Cyt_c_1A/1B"/>
</dbReference>
<feature type="signal peptide" evidence="7">
    <location>
        <begin position="1"/>
        <end position="22"/>
    </location>
</feature>
<name>A0ABW3T5V3_9CAUL</name>
<dbReference type="EMBL" id="JBHTLQ010000053">
    <property type="protein sequence ID" value="MFD1192363.1"/>
    <property type="molecule type" value="Genomic_DNA"/>
</dbReference>
<organism evidence="9 10">
    <name type="scientific">Phenylobacterium conjunctum</name>
    <dbReference type="NCBI Taxonomy" id="1298959"/>
    <lineage>
        <taxon>Bacteria</taxon>
        <taxon>Pseudomonadati</taxon>
        <taxon>Pseudomonadota</taxon>
        <taxon>Alphaproteobacteria</taxon>
        <taxon>Caulobacterales</taxon>
        <taxon>Caulobacteraceae</taxon>
        <taxon>Phenylobacterium</taxon>
    </lineage>
</organism>
<keyword evidence="5 6" id="KW-0408">Iron</keyword>
<feature type="chain" id="PRO_5045339655" evidence="7">
    <location>
        <begin position="23"/>
        <end position="117"/>
    </location>
</feature>
<dbReference type="InterPro" id="IPR036909">
    <property type="entry name" value="Cyt_c-like_dom_sf"/>
</dbReference>
<dbReference type="Proteomes" id="UP001597216">
    <property type="component" value="Unassembled WGS sequence"/>
</dbReference>
<comment type="caution">
    <text evidence="9">The sequence shown here is derived from an EMBL/GenBank/DDBJ whole genome shotgun (WGS) entry which is preliminary data.</text>
</comment>
<gene>
    <name evidence="9" type="ORF">ACFQ27_17375</name>
</gene>
<evidence type="ECO:0000256" key="2">
    <source>
        <dbReference type="ARBA" id="ARBA00022617"/>
    </source>
</evidence>
<evidence type="ECO:0000256" key="4">
    <source>
        <dbReference type="ARBA" id="ARBA00022982"/>
    </source>
</evidence>
<dbReference type="RefSeq" id="WP_374345968.1">
    <property type="nucleotide sequence ID" value="NZ_JBHTLQ010000053.1"/>
</dbReference>
<sequence>MTHRLTLPLALALALSAGAASAADGAKTFQLQCKTCHGAKSSPAGPSLAGVAGRKIAGLTDFTYSAGLKAKSGTWTDANLDGYLAGPMKFAPGTRMATGVANPADRAAVVAYLKTLK</sequence>
<keyword evidence="7" id="KW-0732">Signal</keyword>
<reference evidence="10" key="1">
    <citation type="journal article" date="2019" name="Int. J. Syst. Evol. Microbiol.">
        <title>The Global Catalogue of Microorganisms (GCM) 10K type strain sequencing project: providing services to taxonomists for standard genome sequencing and annotation.</title>
        <authorList>
            <consortium name="The Broad Institute Genomics Platform"/>
            <consortium name="The Broad Institute Genome Sequencing Center for Infectious Disease"/>
            <person name="Wu L."/>
            <person name="Ma J."/>
        </authorList>
    </citation>
    <scope>NUCLEOTIDE SEQUENCE [LARGE SCALE GENOMIC DNA]</scope>
    <source>
        <strain evidence="10">CCUG 55074</strain>
    </source>
</reference>
<accession>A0ABW3T5V3</accession>
<evidence type="ECO:0000256" key="1">
    <source>
        <dbReference type="ARBA" id="ARBA00022448"/>
    </source>
</evidence>
<evidence type="ECO:0000256" key="3">
    <source>
        <dbReference type="ARBA" id="ARBA00022723"/>
    </source>
</evidence>